<evidence type="ECO:0000256" key="7">
    <source>
        <dbReference type="SAM" id="Phobius"/>
    </source>
</evidence>
<keyword evidence="11" id="KW-1185">Reference proteome</keyword>
<dbReference type="Proteomes" id="UP000199334">
    <property type="component" value="Unassembled WGS sequence"/>
</dbReference>
<evidence type="ECO:0000313" key="11">
    <source>
        <dbReference type="Proteomes" id="UP000199334"/>
    </source>
</evidence>
<dbReference type="InterPro" id="IPR048454">
    <property type="entry name" value="YetF_N"/>
</dbReference>
<organism evidence="10 11">
    <name type="scientific">Tenuibacillus multivorans</name>
    <dbReference type="NCBI Taxonomy" id="237069"/>
    <lineage>
        <taxon>Bacteria</taxon>
        <taxon>Bacillati</taxon>
        <taxon>Bacillota</taxon>
        <taxon>Bacilli</taxon>
        <taxon>Bacillales</taxon>
        <taxon>Bacillaceae</taxon>
        <taxon>Tenuibacillus</taxon>
    </lineage>
</organism>
<dbReference type="PANTHER" id="PTHR34582:SF6">
    <property type="entry name" value="UPF0702 TRANSMEMBRANE PROTEIN YCAP"/>
    <property type="match status" value="1"/>
</dbReference>
<proteinExistence type="inferred from homology"/>
<evidence type="ECO:0000313" key="10">
    <source>
        <dbReference type="EMBL" id="SDN22643.1"/>
    </source>
</evidence>
<evidence type="ECO:0000256" key="2">
    <source>
        <dbReference type="ARBA" id="ARBA00006448"/>
    </source>
</evidence>
<keyword evidence="3" id="KW-1003">Cell membrane</keyword>
<dbReference type="AlphaFoldDB" id="A0A1G9ZPT9"/>
<feature type="transmembrane region" description="Helical" evidence="7">
    <location>
        <begin position="32"/>
        <end position="52"/>
    </location>
</feature>
<dbReference type="InterPro" id="IPR023090">
    <property type="entry name" value="UPF0702_alpha/beta_dom_sf"/>
</dbReference>
<feature type="transmembrane region" description="Helical" evidence="7">
    <location>
        <begin position="58"/>
        <end position="78"/>
    </location>
</feature>
<reference evidence="10 11" key="1">
    <citation type="submission" date="2016-10" db="EMBL/GenBank/DDBJ databases">
        <authorList>
            <person name="de Groot N.N."/>
        </authorList>
    </citation>
    <scope>NUCLEOTIDE SEQUENCE [LARGE SCALE GENOMIC DNA]</scope>
    <source>
        <strain evidence="10 11">CGMCC 1.3442</strain>
    </source>
</reference>
<dbReference type="OrthoDB" id="9778331at2"/>
<evidence type="ECO:0000256" key="1">
    <source>
        <dbReference type="ARBA" id="ARBA00004651"/>
    </source>
</evidence>
<keyword evidence="4 7" id="KW-0812">Transmembrane</keyword>
<evidence type="ECO:0000256" key="5">
    <source>
        <dbReference type="ARBA" id="ARBA00022989"/>
    </source>
</evidence>
<dbReference type="EMBL" id="FNIG01000003">
    <property type="protein sequence ID" value="SDN22643.1"/>
    <property type="molecule type" value="Genomic_DNA"/>
</dbReference>
<sequence length="232" mass="25733">MSIQEVILRIIITFITLLILARMMGRKEVGQLTFFNFISAISIGSIGASLAINSNLSIRNGLIALVGWTIITIIFDLIDIKSKGARTAISGQPSVLIKNGKIMESELRKSRLDIDTLNALLRQNSVHSMKDVDHAILEVDGKLSVMKKEEQRPATKSDVNAPIPTYPYPLATSVISDGKIIHQNLKKLNLDVEWLTGQLKQQGIQNLSEVFYGEMQQDGTLYIDQKSQELNG</sequence>
<accession>A0A1G9ZPT9</accession>
<dbReference type="InterPro" id="IPR007353">
    <property type="entry name" value="DUF421"/>
</dbReference>
<feature type="domain" description="YetF C-terminal" evidence="8">
    <location>
        <begin position="81"/>
        <end position="215"/>
    </location>
</feature>
<comment type="subcellular location">
    <subcellularLocation>
        <location evidence="1">Cell membrane</location>
        <topology evidence="1">Multi-pass membrane protein</topology>
    </subcellularLocation>
</comment>
<comment type="similarity">
    <text evidence="2">Belongs to the UPF0702 family.</text>
</comment>
<keyword evidence="5 7" id="KW-1133">Transmembrane helix</keyword>
<dbReference type="Pfam" id="PF20730">
    <property type="entry name" value="YetF_N"/>
    <property type="match status" value="1"/>
</dbReference>
<protein>
    <submittedName>
        <fullName evidence="10">Uncharacterized membrane protein YcaP, DUF421 family</fullName>
    </submittedName>
</protein>
<name>A0A1G9ZPT9_9BACI</name>
<evidence type="ECO:0000259" key="8">
    <source>
        <dbReference type="Pfam" id="PF04239"/>
    </source>
</evidence>
<feature type="domain" description="YetF-like N-terminal transmembrane" evidence="9">
    <location>
        <begin position="5"/>
        <end position="78"/>
    </location>
</feature>
<evidence type="ECO:0000259" key="9">
    <source>
        <dbReference type="Pfam" id="PF20730"/>
    </source>
</evidence>
<gene>
    <name evidence="10" type="ORF">SAMN05216498_1768</name>
</gene>
<keyword evidence="6 7" id="KW-0472">Membrane</keyword>
<dbReference type="Pfam" id="PF04239">
    <property type="entry name" value="DUF421"/>
    <property type="match status" value="1"/>
</dbReference>
<feature type="transmembrane region" description="Helical" evidence="7">
    <location>
        <begin position="6"/>
        <end position="25"/>
    </location>
</feature>
<evidence type="ECO:0000256" key="4">
    <source>
        <dbReference type="ARBA" id="ARBA00022692"/>
    </source>
</evidence>
<dbReference type="PANTHER" id="PTHR34582">
    <property type="entry name" value="UPF0702 TRANSMEMBRANE PROTEIN YCAP"/>
    <property type="match status" value="1"/>
</dbReference>
<evidence type="ECO:0000256" key="6">
    <source>
        <dbReference type="ARBA" id="ARBA00023136"/>
    </source>
</evidence>
<dbReference type="Gene3D" id="3.30.240.20">
    <property type="entry name" value="bsu07140 like domains"/>
    <property type="match status" value="2"/>
</dbReference>
<dbReference type="RefSeq" id="WP_093856239.1">
    <property type="nucleotide sequence ID" value="NZ_BJVZ01000012.1"/>
</dbReference>
<evidence type="ECO:0000256" key="3">
    <source>
        <dbReference type="ARBA" id="ARBA00022475"/>
    </source>
</evidence>
<dbReference type="GO" id="GO:0005886">
    <property type="term" value="C:plasma membrane"/>
    <property type="evidence" value="ECO:0007669"/>
    <property type="project" value="UniProtKB-SubCell"/>
</dbReference>